<comment type="similarity">
    <text evidence="6">Belongs to the histone H1/H5 family.</text>
</comment>
<dbReference type="WBParaSite" id="L893_g14914.t1">
    <property type="protein sequence ID" value="L893_g14914.t1"/>
    <property type="gene ID" value="L893_g14914"/>
</dbReference>
<dbReference type="CDD" id="cd00073">
    <property type="entry name" value="H15"/>
    <property type="match status" value="1"/>
</dbReference>
<dbReference type="Proteomes" id="UP000095287">
    <property type="component" value="Unplaced"/>
</dbReference>
<reference evidence="10" key="1">
    <citation type="submission" date="2016-11" db="UniProtKB">
        <authorList>
            <consortium name="WormBaseParasite"/>
        </authorList>
    </citation>
    <scope>IDENTIFICATION</scope>
</reference>
<feature type="compositionally biased region" description="Basic residues" evidence="7">
    <location>
        <begin position="223"/>
        <end position="239"/>
    </location>
</feature>
<dbReference type="SUPFAM" id="SSF46785">
    <property type="entry name" value="Winged helix' DNA-binding domain"/>
    <property type="match status" value="1"/>
</dbReference>
<feature type="region of interest" description="Disordered" evidence="7">
    <location>
        <begin position="157"/>
        <end position="239"/>
    </location>
</feature>
<feature type="domain" description="H15" evidence="8">
    <location>
        <begin position="80"/>
        <end position="156"/>
    </location>
</feature>
<sequence length="239" mass="25522">MDYLDQRTFNRCFGSMLNYTELKMSTEQQASEATTSVEGPKARRQAAVKAAEANAPVKKSAKKESVKAPKARKADKKVANHPGYLDMIVAAISGLQEKKGSSKKAIVNYILAHYDVGDDKTWLSKKVKLAMKRGLETNKLQQATGIGATGRVRLPVKESAKATKPKVKKPVKKAPASPKAPKKVIPAAKKAVVKAKKPAPAPTPAPAPKKTAAKPKPVEKKTKAVKKGAKKAAAKPKSA</sequence>
<protein>
    <submittedName>
        <fullName evidence="10">H15 domain-containing protein</fullName>
    </submittedName>
</protein>
<evidence type="ECO:0000256" key="3">
    <source>
        <dbReference type="ARBA" id="ARBA00022454"/>
    </source>
</evidence>
<dbReference type="PROSITE" id="PS51504">
    <property type="entry name" value="H15"/>
    <property type="match status" value="1"/>
</dbReference>
<dbReference type="GO" id="GO:0000786">
    <property type="term" value="C:nucleosome"/>
    <property type="evidence" value="ECO:0007669"/>
    <property type="project" value="InterPro"/>
</dbReference>
<evidence type="ECO:0000256" key="1">
    <source>
        <dbReference type="ARBA" id="ARBA00004123"/>
    </source>
</evidence>
<comment type="subcellular location">
    <subcellularLocation>
        <location evidence="2">Chromosome</location>
    </subcellularLocation>
    <subcellularLocation>
        <location evidence="1 6">Nucleus</location>
    </subcellularLocation>
</comment>
<dbReference type="Gene3D" id="1.10.10.10">
    <property type="entry name" value="Winged helix-like DNA-binding domain superfamily/Winged helix DNA-binding domain"/>
    <property type="match status" value="1"/>
</dbReference>
<dbReference type="AlphaFoldDB" id="A0A1I7YCA0"/>
<dbReference type="SMART" id="SM00526">
    <property type="entry name" value="H15"/>
    <property type="match status" value="1"/>
</dbReference>
<keyword evidence="4 6" id="KW-0238">DNA-binding</keyword>
<feature type="compositionally biased region" description="Low complexity" evidence="7">
    <location>
        <begin position="45"/>
        <end position="58"/>
    </location>
</feature>
<dbReference type="GO" id="GO:0030527">
    <property type="term" value="F:structural constituent of chromatin"/>
    <property type="evidence" value="ECO:0007669"/>
    <property type="project" value="InterPro"/>
</dbReference>
<evidence type="ECO:0000313" key="10">
    <source>
        <dbReference type="WBParaSite" id="L893_g14914.t1"/>
    </source>
</evidence>
<feature type="compositionally biased region" description="Low complexity" evidence="7">
    <location>
        <begin position="173"/>
        <end position="190"/>
    </location>
</feature>
<evidence type="ECO:0000313" key="9">
    <source>
        <dbReference type="Proteomes" id="UP000095287"/>
    </source>
</evidence>
<evidence type="ECO:0000259" key="8">
    <source>
        <dbReference type="PROSITE" id="PS51504"/>
    </source>
</evidence>
<keyword evidence="5 6" id="KW-0539">Nucleus</keyword>
<dbReference type="FunFam" id="1.10.10.10:FF:000140">
    <property type="entry name" value="Histone H1.0"/>
    <property type="match status" value="1"/>
</dbReference>
<feature type="compositionally biased region" description="Basic residues" evidence="7">
    <location>
        <begin position="163"/>
        <end position="172"/>
    </location>
</feature>
<dbReference type="Pfam" id="PF00538">
    <property type="entry name" value="Linker_histone"/>
    <property type="match status" value="1"/>
</dbReference>
<dbReference type="InterPro" id="IPR005819">
    <property type="entry name" value="H1/H5"/>
</dbReference>
<dbReference type="GO" id="GO:0003677">
    <property type="term" value="F:DNA binding"/>
    <property type="evidence" value="ECO:0007669"/>
    <property type="project" value="UniProtKB-KW"/>
</dbReference>
<evidence type="ECO:0000256" key="7">
    <source>
        <dbReference type="SAM" id="MobiDB-lite"/>
    </source>
</evidence>
<feature type="compositionally biased region" description="Polar residues" evidence="7">
    <location>
        <begin position="27"/>
        <end position="37"/>
    </location>
</feature>
<organism evidence="9 10">
    <name type="scientific">Steinernema glaseri</name>
    <dbReference type="NCBI Taxonomy" id="37863"/>
    <lineage>
        <taxon>Eukaryota</taxon>
        <taxon>Metazoa</taxon>
        <taxon>Ecdysozoa</taxon>
        <taxon>Nematoda</taxon>
        <taxon>Chromadorea</taxon>
        <taxon>Rhabditida</taxon>
        <taxon>Tylenchina</taxon>
        <taxon>Panagrolaimomorpha</taxon>
        <taxon>Strongyloidoidea</taxon>
        <taxon>Steinernematidae</taxon>
        <taxon>Steinernema</taxon>
    </lineage>
</organism>
<feature type="region of interest" description="Disordered" evidence="7">
    <location>
        <begin position="27"/>
        <end position="77"/>
    </location>
</feature>
<evidence type="ECO:0000256" key="5">
    <source>
        <dbReference type="ARBA" id="ARBA00023242"/>
    </source>
</evidence>
<dbReference type="InterPro" id="IPR036390">
    <property type="entry name" value="WH_DNA-bd_sf"/>
</dbReference>
<dbReference type="GO" id="GO:0005634">
    <property type="term" value="C:nucleus"/>
    <property type="evidence" value="ECO:0007669"/>
    <property type="project" value="UniProtKB-SubCell"/>
</dbReference>
<name>A0A1I7YCA0_9BILA</name>
<dbReference type="GO" id="GO:0006334">
    <property type="term" value="P:nucleosome assembly"/>
    <property type="evidence" value="ECO:0007669"/>
    <property type="project" value="InterPro"/>
</dbReference>
<evidence type="ECO:0000256" key="4">
    <source>
        <dbReference type="ARBA" id="ARBA00023125"/>
    </source>
</evidence>
<keyword evidence="9" id="KW-1185">Reference proteome</keyword>
<evidence type="ECO:0000256" key="6">
    <source>
        <dbReference type="RuleBase" id="RU003894"/>
    </source>
</evidence>
<proteinExistence type="inferred from homology"/>
<accession>A0A1I7YCA0</accession>
<dbReference type="PRINTS" id="PR00624">
    <property type="entry name" value="HISTONEH5"/>
</dbReference>
<evidence type="ECO:0000256" key="2">
    <source>
        <dbReference type="ARBA" id="ARBA00004286"/>
    </source>
</evidence>
<keyword evidence="3 6" id="KW-0158">Chromosome</keyword>
<dbReference type="InterPro" id="IPR036388">
    <property type="entry name" value="WH-like_DNA-bd_sf"/>
</dbReference>
<dbReference type="InterPro" id="IPR005818">
    <property type="entry name" value="Histone_H1/H5_H15"/>
</dbReference>